<keyword evidence="4" id="KW-1185">Reference proteome</keyword>
<evidence type="ECO:0000256" key="2">
    <source>
        <dbReference type="SAM" id="SignalP"/>
    </source>
</evidence>
<comment type="caution">
    <text evidence="3">The sequence shown here is derived from an EMBL/GenBank/DDBJ whole genome shotgun (WGS) entry which is preliminary data.</text>
</comment>
<dbReference type="PROSITE" id="PS51257">
    <property type="entry name" value="PROKAR_LIPOPROTEIN"/>
    <property type="match status" value="1"/>
</dbReference>
<feature type="chain" id="PRO_5020873039" description="Lipoprotein" evidence="2">
    <location>
        <begin position="25"/>
        <end position="89"/>
    </location>
</feature>
<keyword evidence="2" id="KW-0732">Signal</keyword>
<protein>
    <recommendedName>
        <fullName evidence="5">Lipoprotein</fullName>
    </recommendedName>
</protein>
<dbReference type="Proteomes" id="UP000295361">
    <property type="component" value="Unassembled WGS sequence"/>
</dbReference>
<feature type="region of interest" description="Disordered" evidence="1">
    <location>
        <begin position="46"/>
        <end position="89"/>
    </location>
</feature>
<dbReference type="AlphaFoldDB" id="A0A4R6QRV8"/>
<dbReference type="RefSeq" id="WP_133699971.1">
    <property type="nucleotide sequence ID" value="NZ_SNXS01000002.1"/>
</dbReference>
<evidence type="ECO:0000313" key="3">
    <source>
        <dbReference type="EMBL" id="TDP72511.1"/>
    </source>
</evidence>
<dbReference type="InParanoid" id="A0A4R6QRV8"/>
<name>A0A4R6QRV8_9BURK</name>
<evidence type="ECO:0008006" key="5">
    <source>
        <dbReference type="Google" id="ProtNLM"/>
    </source>
</evidence>
<dbReference type="EMBL" id="SNXS01000002">
    <property type="protein sequence ID" value="TDP72511.1"/>
    <property type="molecule type" value="Genomic_DNA"/>
</dbReference>
<organism evidence="3 4">
    <name type="scientific">Roseateles toxinivorans</name>
    <dbReference type="NCBI Taxonomy" id="270368"/>
    <lineage>
        <taxon>Bacteria</taxon>
        <taxon>Pseudomonadati</taxon>
        <taxon>Pseudomonadota</taxon>
        <taxon>Betaproteobacteria</taxon>
        <taxon>Burkholderiales</taxon>
        <taxon>Sphaerotilaceae</taxon>
        <taxon>Roseateles</taxon>
    </lineage>
</organism>
<feature type="compositionally biased region" description="Basic and acidic residues" evidence="1">
    <location>
        <begin position="59"/>
        <end position="83"/>
    </location>
</feature>
<reference evidence="3 4" key="1">
    <citation type="submission" date="2019-03" db="EMBL/GenBank/DDBJ databases">
        <title>Genomic Encyclopedia of Type Strains, Phase IV (KMG-IV): sequencing the most valuable type-strain genomes for metagenomic binning, comparative biology and taxonomic classification.</title>
        <authorList>
            <person name="Goeker M."/>
        </authorList>
    </citation>
    <scope>NUCLEOTIDE SEQUENCE [LARGE SCALE GENOMIC DNA]</scope>
    <source>
        <strain evidence="3 4">DSM 16998</strain>
    </source>
</reference>
<proteinExistence type="predicted"/>
<accession>A0A4R6QRV8</accession>
<evidence type="ECO:0000313" key="4">
    <source>
        <dbReference type="Proteomes" id="UP000295361"/>
    </source>
</evidence>
<sequence length="89" mass="9321">MKRPFNILACALAAALPALLGACAAPEPTSSAVDAGTSVAVADGKVEEETLTGSRLPRKTTERLLRRTDAAGAREMDRSRPPEKGPTFN</sequence>
<gene>
    <name evidence="3" type="ORF">DES47_102256</name>
</gene>
<evidence type="ECO:0000256" key="1">
    <source>
        <dbReference type="SAM" id="MobiDB-lite"/>
    </source>
</evidence>
<feature type="signal peptide" evidence="2">
    <location>
        <begin position="1"/>
        <end position="24"/>
    </location>
</feature>